<sequence>MDFLFRNRWAAMLLCVLFVAGLFGFASRSITAPPAPKAAPSEDAHASFARWAAEDQPPASEDPDQSGQKRYEVRVYDHGRDVTSQVGDLPNGAEQTAPIDAPPQ</sequence>
<protein>
    <submittedName>
        <fullName evidence="2">Uncharacterized protein</fullName>
    </submittedName>
</protein>
<keyword evidence="3" id="KW-1185">Reference proteome</keyword>
<evidence type="ECO:0000313" key="2">
    <source>
        <dbReference type="EMBL" id="NML95181.1"/>
    </source>
</evidence>
<dbReference type="Proteomes" id="UP000583556">
    <property type="component" value="Unassembled WGS sequence"/>
</dbReference>
<organism evidence="2 3">
    <name type="scientific">Novosphingobium olei</name>
    <dbReference type="NCBI Taxonomy" id="2728851"/>
    <lineage>
        <taxon>Bacteria</taxon>
        <taxon>Pseudomonadati</taxon>
        <taxon>Pseudomonadota</taxon>
        <taxon>Alphaproteobacteria</taxon>
        <taxon>Sphingomonadales</taxon>
        <taxon>Sphingomonadaceae</taxon>
        <taxon>Novosphingobium</taxon>
    </lineage>
</organism>
<gene>
    <name evidence="2" type="ORF">HHL27_16020</name>
</gene>
<dbReference type="EMBL" id="JABBGM010000008">
    <property type="protein sequence ID" value="NML95181.1"/>
    <property type="molecule type" value="Genomic_DNA"/>
</dbReference>
<dbReference type="RefSeq" id="WP_169494395.1">
    <property type="nucleotide sequence ID" value="NZ_AP029021.1"/>
</dbReference>
<proteinExistence type="predicted"/>
<evidence type="ECO:0000256" key="1">
    <source>
        <dbReference type="SAM" id="MobiDB-lite"/>
    </source>
</evidence>
<comment type="caution">
    <text evidence="2">The sequence shown here is derived from an EMBL/GenBank/DDBJ whole genome shotgun (WGS) entry which is preliminary data.</text>
</comment>
<reference evidence="2 3" key="1">
    <citation type="submission" date="2020-04" db="EMBL/GenBank/DDBJ databases">
        <title>Novosphingobium sp. TW-4 isolated from soil.</title>
        <authorList>
            <person name="Dahal R.H."/>
            <person name="Chaudhary D.K."/>
        </authorList>
    </citation>
    <scope>NUCLEOTIDE SEQUENCE [LARGE SCALE GENOMIC DNA]</scope>
    <source>
        <strain evidence="2 3">TW-4</strain>
    </source>
</reference>
<evidence type="ECO:0000313" key="3">
    <source>
        <dbReference type="Proteomes" id="UP000583556"/>
    </source>
</evidence>
<feature type="region of interest" description="Disordered" evidence="1">
    <location>
        <begin position="32"/>
        <end position="104"/>
    </location>
</feature>
<name>A0A7Y0GAE6_9SPHN</name>
<feature type="compositionally biased region" description="Basic and acidic residues" evidence="1">
    <location>
        <begin position="67"/>
        <end position="81"/>
    </location>
</feature>
<accession>A0A7Y0GAE6</accession>
<dbReference type="AlphaFoldDB" id="A0A7Y0GAE6"/>